<dbReference type="InterPro" id="IPR033756">
    <property type="entry name" value="YlxH/NBP35"/>
</dbReference>
<keyword evidence="2" id="KW-0067">ATP-binding</keyword>
<name>A0A5C6A1C6_9BACT</name>
<feature type="transmembrane region" description="Helical" evidence="4">
    <location>
        <begin position="52"/>
        <end position="75"/>
    </location>
</feature>
<feature type="coiled-coil region" evidence="3">
    <location>
        <begin position="302"/>
        <end position="329"/>
    </location>
</feature>
<accession>A0A5C6A1C6</accession>
<keyword evidence="4" id="KW-1133">Transmembrane helix</keyword>
<reference evidence="5 6" key="1">
    <citation type="submission" date="2019-02" db="EMBL/GenBank/DDBJ databases">
        <title>Deep-cultivation of Planctomycetes and their phenomic and genomic characterization uncovers novel biology.</title>
        <authorList>
            <person name="Wiegand S."/>
            <person name="Jogler M."/>
            <person name="Boedeker C."/>
            <person name="Pinto D."/>
            <person name="Vollmers J."/>
            <person name="Rivas-Marin E."/>
            <person name="Kohn T."/>
            <person name="Peeters S.H."/>
            <person name="Heuer A."/>
            <person name="Rast P."/>
            <person name="Oberbeckmann S."/>
            <person name="Bunk B."/>
            <person name="Jeske O."/>
            <person name="Meyerdierks A."/>
            <person name="Storesund J.E."/>
            <person name="Kallscheuer N."/>
            <person name="Luecker S."/>
            <person name="Lage O.M."/>
            <person name="Pohl T."/>
            <person name="Merkel B.J."/>
            <person name="Hornburger P."/>
            <person name="Mueller R.-W."/>
            <person name="Bruemmer F."/>
            <person name="Labrenz M."/>
            <person name="Spormann A.M."/>
            <person name="Op Den Camp H."/>
            <person name="Overmann J."/>
            <person name="Amann R."/>
            <person name="Jetten M.S.M."/>
            <person name="Mascher T."/>
            <person name="Medema M.H."/>
            <person name="Devos D.P."/>
            <person name="Kaster A.-K."/>
            <person name="Ovreas L."/>
            <person name="Rohde M."/>
            <person name="Galperin M.Y."/>
            <person name="Jogler C."/>
        </authorList>
    </citation>
    <scope>NUCLEOTIDE SEQUENCE [LARGE SCALE GENOMIC DNA]</scope>
    <source>
        <strain evidence="5 6">Pla100</strain>
    </source>
</reference>
<dbReference type="GO" id="GO:0005886">
    <property type="term" value="C:plasma membrane"/>
    <property type="evidence" value="ECO:0007669"/>
    <property type="project" value="TreeGrafter"/>
</dbReference>
<evidence type="ECO:0000313" key="5">
    <source>
        <dbReference type="EMBL" id="TWT93632.1"/>
    </source>
</evidence>
<dbReference type="OrthoDB" id="231505at2"/>
<keyword evidence="5" id="KW-0418">Kinase</keyword>
<dbReference type="GO" id="GO:0005524">
    <property type="term" value="F:ATP binding"/>
    <property type="evidence" value="ECO:0007669"/>
    <property type="project" value="UniProtKB-KW"/>
</dbReference>
<keyword evidence="4" id="KW-0812">Transmembrane</keyword>
<dbReference type="Pfam" id="PF10609">
    <property type="entry name" value="ParA"/>
    <property type="match status" value="1"/>
</dbReference>
<keyword evidence="1" id="KW-0547">Nucleotide-binding</keyword>
<dbReference type="Gene3D" id="3.40.50.300">
    <property type="entry name" value="P-loop containing nucleotide triphosphate hydrolases"/>
    <property type="match status" value="1"/>
</dbReference>
<keyword evidence="5" id="KW-0808">Transferase</keyword>
<dbReference type="Proteomes" id="UP000316213">
    <property type="component" value="Unassembled WGS sequence"/>
</dbReference>
<evidence type="ECO:0000256" key="3">
    <source>
        <dbReference type="SAM" id="Coils"/>
    </source>
</evidence>
<dbReference type="AlphaFoldDB" id="A0A5C6A1C6"/>
<dbReference type="EMBL" id="SJPM01000009">
    <property type="protein sequence ID" value="TWT93632.1"/>
    <property type="molecule type" value="Genomic_DNA"/>
</dbReference>
<proteinExistence type="predicted"/>
<dbReference type="InterPro" id="IPR027417">
    <property type="entry name" value="P-loop_NTPase"/>
</dbReference>
<evidence type="ECO:0000256" key="1">
    <source>
        <dbReference type="ARBA" id="ARBA00022741"/>
    </source>
</evidence>
<dbReference type="InterPro" id="IPR050445">
    <property type="entry name" value="Bact_polysacc_biosynth/exp"/>
</dbReference>
<keyword evidence="3" id="KW-0175">Coiled coil</keyword>
<evidence type="ECO:0000256" key="4">
    <source>
        <dbReference type="SAM" id="Phobius"/>
    </source>
</evidence>
<comment type="caution">
    <text evidence="5">The sequence shown here is derived from an EMBL/GenBank/DDBJ whole genome shotgun (WGS) entry which is preliminary data.</text>
</comment>
<dbReference type="GO" id="GO:0004713">
    <property type="term" value="F:protein tyrosine kinase activity"/>
    <property type="evidence" value="ECO:0007669"/>
    <property type="project" value="TreeGrafter"/>
</dbReference>
<dbReference type="PANTHER" id="PTHR32309:SF13">
    <property type="entry name" value="FERRIC ENTEROBACTIN TRANSPORT PROTEIN FEPE"/>
    <property type="match status" value="1"/>
</dbReference>
<keyword evidence="6" id="KW-1185">Reference proteome</keyword>
<evidence type="ECO:0000256" key="2">
    <source>
        <dbReference type="ARBA" id="ARBA00022840"/>
    </source>
</evidence>
<organism evidence="5 6">
    <name type="scientific">Neorhodopirellula pilleata</name>
    <dbReference type="NCBI Taxonomy" id="2714738"/>
    <lineage>
        <taxon>Bacteria</taxon>
        <taxon>Pseudomonadati</taxon>
        <taxon>Planctomycetota</taxon>
        <taxon>Planctomycetia</taxon>
        <taxon>Pirellulales</taxon>
        <taxon>Pirellulaceae</taxon>
        <taxon>Neorhodopirellula</taxon>
    </lineage>
</organism>
<evidence type="ECO:0000313" key="6">
    <source>
        <dbReference type="Proteomes" id="UP000316213"/>
    </source>
</evidence>
<protein>
    <submittedName>
        <fullName evidence="5">Putative tyrosine-protein kinase in cps region</fullName>
        <ecNumber evidence="5">2.7.10.-</ecNumber>
    </submittedName>
</protein>
<dbReference type="EC" id="2.7.10.-" evidence="5"/>
<dbReference type="PANTHER" id="PTHR32309">
    <property type="entry name" value="TYROSINE-PROTEIN KINASE"/>
    <property type="match status" value="1"/>
</dbReference>
<keyword evidence="4" id="KW-0472">Membrane</keyword>
<dbReference type="SUPFAM" id="SSF52540">
    <property type="entry name" value="P-loop containing nucleoside triphosphate hydrolases"/>
    <property type="match status" value="1"/>
</dbReference>
<sequence>MNSSENHLIVTSISEGRSTVGPPKQRAPIVTLTPQRGSLATTLEIPFMRKRLILLCVLGGIVAGWLAIVVLPRAYESEAKVFIRSGRESVTLDPTATTSATISMQKTQESEILSALEVLNSRQVAERVVDKLGAVAILDGQLPPNESDPTKSADQGIVVSLISKLTPLTEMASGLARNVLLSAGVKDNLSSQELAVRRIQSSVKIEAAAKSTVISIHSKSKTPEMAQAIVAAMTDVFLDEQLQVARTRGSLDFFQSQVAKVEQQLNRLQADRSDFMQEHEIVSLADSRDLMKDKLSIVNRDLMQASGELQKAKASVKDLLSKLDGEDDEIIAEKQVAMDETWSGMRLQAYSLELQEQNLAANLTDDNPKLISIRKQLDGARRILSQLESERIDENTTPNPLKVRLRESLQEQQTRVAALEFMIQELAKSRIDLGNDVDQMLIHEGRLVQMDRDIASLEANLLMLRRKEEEARVIDQLHTDKISSIHVFQPATFVERPASPNKKILGIGFPFLGLMAGLTLSFLGEGSSRTLRTVADVENKLGVPVVSTFPMLDGKPGGGIYRNACQQLMAEILTTHQRPGLRRGRTLGIISVDGGAGASTLAANLAVTSNLDGHRNIILVDADSRKRSLSNLFELNGSPGLVELLSGSASHDECLQSVSGASIGVIASAASNNQGVLTNGPAEIAQALEAYLGDCDLLIVDLPAANQPDQTLALAQCLDYVLVVVESEKTETLAADRLINRLSKGPAEIVGVVLTKKREYLPGFIQRFVGFPV</sequence>
<feature type="coiled-coil region" evidence="3">
    <location>
        <begin position="251"/>
        <end position="278"/>
    </location>
</feature>
<gene>
    <name evidence="5" type="ORF">Pla100_41500</name>
</gene>